<sequence>MINDYIQSLEHYLRLFPEILKSISIEDLEHKVAPDKWSKKEILGHLIDSAINNLSRFINAQYQNNPIILYNQVEWCKGNFYQIADYNHLITLWESLNRQLVFI</sequence>
<reference evidence="2" key="1">
    <citation type="journal article" date="2019" name="Int. J. Syst. Evol. Microbiol.">
        <title>The Global Catalogue of Microorganisms (GCM) 10K type strain sequencing project: providing services to taxonomists for standard genome sequencing and annotation.</title>
        <authorList>
            <consortium name="The Broad Institute Genomics Platform"/>
            <consortium name="The Broad Institute Genome Sequencing Center for Infectious Disease"/>
            <person name="Wu L."/>
            <person name="Ma J."/>
        </authorList>
    </citation>
    <scope>NUCLEOTIDE SEQUENCE [LARGE SCALE GENOMIC DNA]</scope>
    <source>
        <strain evidence="2">JCM 16704</strain>
    </source>
</reference>
<keyword evidence="2" id="KW-1185">Reference proteome</keyword>
<accession>A0ABP7YQF0</accession>
<dbReference type="EMBL" id="BAAAZI010000007">
    <property type="protein sequence ID" value="GAA4139725.1"/>
    <property type="molecule type" value="Genomic_DNA"/>
</dbReference>
<comment type="caution">
    <text evidence="1">The sequence shown here is derived from an EMBL/GenBank/DDBJ whole genome shotgun (WGS) entry which is preliminary data.</text>
</comment>
<evidence type="ECO:0000313" key="1">
    <source>
        <dbReference type="EMBL" id="GAA4139725.1"/>
    </source>
</evidence>
<organism evidence="1 2">
    <name type="scientific">Sphingobacterium kyonggiense</name>
    <dbReference type="NCBI Taxonomy" id="714075"/>
    <lineage>
        <taxon>Bacteria</taxon>
        <taxon>Pseudomonadati</taxon>
        <taxon>Bacteroidota</taxon>
        <taxon>Sphingobacteriia</taxon>
        <taxon>Sphingobacteriales</taxon>
        <taxon>Sphingobacteriaceae</taxon>
        <taxon>Sphingobacterium</taxon>
    </lineage>
</organism>
<dbReference type="Proteomes" id="UP001500101">
    <property type="component" value="Unassembled WGS sequence"/>
</dbReference>
<evidence type="ECO:0000313" key="2">
    <source>
        <dbReference type="Proteomes" id="UP001500101"/>
    </source>
</evidence>
<gene>
    <name evidence="1" type="ORF">GCM10022216_18140</name>
</gene>
<protein>
    <recommendedName>
        <fullName evidence="3">DinB family protein</fullName>
    </recommendedName>
</protein>
<dbReference type="RefSeq" id="WP_344674379.1">
    <property type="nucleotide sequence ID" value="NZ_BAAAZI010000007.1"/>
</dbReference>
<name>A0ABP7YQF0_9SPHI</name>
<dbReference type="InterPro" id="IPR034660">
    <property type="entry name" value="DinB/YfiT-like"/>
</dbReference>
<dbReference type="Gene3D" id="1.20.120.450">
    <property type="entry name" value="dinb family like domain"/>
    <property type="match status" value="1"/>
</dbReference>
<proteinExistence type="predicted"/>
<dbReference type="SUPFAM" id="SSF109854">
    <property type="entry name" value="DinB/YfiT-like putative metalloenzymes"/>
    <property type="match status" value="1"/>
</dbReference>
<evidence type="ECO:0008006" key="3">
    <source>
        <dbReference type="Google" id="ProtNLM"/>
    </source>
</evidence>